<dbReference type="InterPro" id="IPR047801">
    <property type="entry name" value="Peptidase_C45"/>
</dbReference>
<comment type="caution">
    <text evidence="3">The sequence shown here is derived from an EMBL/GenBank/DDBJ whole genome shotgun (WGS) entry which is preliminary data.</text>
</comment>
<dbReference type="Gene3D" id="1.10.10.2120">
    <property type="match status" value="1"/>
</dbReference>
<proteinExistence type="predicted"/>
<reference evidence="3 4" key="1">
    <citation type="submission" date="2018-10" db="EMBL/GenBank/DDBJ databases">
        <title>Phylogenomics of Brevibacillus.</title>
        <authorList>
            <person name="Dunlap C."/>
        </authorList>
    </citation>
    <scope>NUCLEOTIDE SEQUENCE [LARGE SCALE GENOMIC DNA]</scope>
    <source>
        <strain evidence="3 4">JCM 15716</strain>
    </source>
</reference>
<name>A0A3M8DVX2_9BACL</name>
<dbReference type="InterPro" id="IPR005079">
    <property type="entry name" value="Peptidase_C45_hydrolase"/>
</dbReference>
<gene>
    <name evidence="3" type="ORF">EDM56_02510</name>
</gene>
<evidence type="ECO:0000256" key="1">
    <source>
        <dbReference type="SAM" id="MobiDB-lite"/>
    </source>
</evidence>
<sequence>MHFSDLALNLHLENRRGGEESNRDGKKQRSMNRNREHVTCAHAEEMEVMMMKAFPHIRVSGTAVERGRQLGQLAKQQIDQNIEMYRQYFRDVYDVSWDDAREYAVPYIPWIEQYDQEIMDEIKGMSEGANLDLLDLVVLNVRSEVIINIGKTHAVLDGCTCLAATPAVTKEGTTLLGQNWDWNHLIAPGMIIAEIEQPPKPTILMVTEAGIVGKIGMNSAGLGLCMNFLGTSELTEGGVPIHVVLRGILNSHTLPKAISQITKLPRGTSANYMIGHKEGETVDVEATPTDYDVIYPLDGSMAHANHFIAPRFLAVDDTKRAVIPDTQLRQGVATRLLAAERGTIDGETFKRIFINHTGHPAGICRHGEALPFESDVPGTAKTVFSIIMNVAEGTFELTYGTPCDHAYETYRLS</sequence>
<feature type="region of interest" description="Disordered" evidence="1">
    <location>
        <begin position="14"/>
        <end position="35"/>
    </location>
</feature>
<dbReference type="InterPro" id="IPR047794">
    <property type="entry name" value="C45_proenzyme-like"/>
</dbReference>
<dbReference type="EMBL" id="RHHQ01000004">
    <property type="protein sequence ID" value="RNB91649.1"/>
    <property type="molecule type" value="Genomic_DNA"/>
</dbReference>
<dbReference type="PANTHER" id="PTHR34180:SF1">
    <property type="entry name" value="BETA-ALANYL-DOPAMINE_CARCININE HYDROLASE"/>
    <property type="match status" value="1"/>
</dbReference>
<dbReference type="PANTHER" id="PTHR34180">
    <property type="entry name" value="PEPTIDASE C45"/>
    <property type="match status" value="1"/>
</dbReference>
<dbReference type="AlphaFoldDB" id="A0A3M8DVX2"/>
<dbReference type="NCBIfam" id="NF040521">
    <property type="entry name" value="C45_proenzyme"/>
    <property type="match status" value="1"/>
</dbReference>
<accession>A0A3M8DVX2</accession>
<feature type="domain" description="Peptidase C45 hydrolase" evidence="2">
    <location>
        <begin position="170"/>
        <end position="401"/>
    </location>
</feature>
<dbReference type="OrthoDB" id="8109453at2"/>
<dbReference type="Gene3D" id="3.60.60.10">
    <property type="entry name" value="Penicillin V Acylase, Chain A"/>
    <property type="match status" value="1"/>
</dbReference>
<evidence type="ECO:0000313" key="4">
    <source>
        <dbReference type="Proteomes" id="UP000271031"/>
    </source>
</evidence>
<protein>
    <recommendedName>
        <fullName evidence="2">Peptidase C45 hydrolase domain-containing protein</fullName>
    </recommendedName>
</protein>
<organism evidence="3 4">
    <name type="scientific">Brevibacillus fluminis</name>
    <dbReference type="NCBI Taxonomy" id="511487"/>
    <lineage>
        <taxon>Bacteria</taxon>
        <taxon>Bacillati</taxon>
        <taxon>Bacillota</taxon>
        <taxon>Bacilli</taxon>
        <taxon>Bacillales</taxon>
        <taxon>Paenibacillaceae</taxon>
        <taxon>Brevibacillus</taxon>
    </lineage>
</organism>
<dbReference type="Proteomes" id="UP000271031">
    <property type="component" value="Unassembled WGS sequence"/>
</dbReference>
<dbReference type="Pfam" id="PF03417">
    <property type="entry name" value="AAT"/>
    <property type="match status" value="1"/>
</dbReference>
<evidence type="ECO:0000313" key="3">
    <source>
        <dbReference type="EMBL" id="RNB91649.1"/>
    </source>
</evidence>
<keyword evidence="4" id="KW-1185">Reference proteome</keyword>
<evidence type="ECO:0000259" key="2">
    <source>
        <dbReference type="Pfam" id="PF03417"/>
    </source>
</evidence>